<dbReference type="EMBL" id="JAMYXC010000215">
    <property type="protein sequence ID" value="MCP1169663.1"/>
    <property type="molecule type" value="Genomic_DNA"/>
</dbReference>
<dbReference type="AlphaFoldDB" id="A0A9X2JPJ5"/>
<dbReference type="GO" id="GO:0015562">
    <property type="term" value="F:efflux transmembrane transporter activity"/>
    <property type="evidence" value="ECO:0007669"/>
    <property type="project" value="TreeGrafter"/>
</dbReference>
<keyword evidence="2" id="KW-0175">Coiled coil</keyword>
<dbReference type="Pfam" id="PF25917">
    <property type="entry name" value="BSH_RND"/>
    <property type="match status" value="1"/>
</dbReference>
<feature type="domain" description="Multidrug resistance protein MdtA-like barrel-sandwich hybrid" evidence="4">
    <location>
        <begin position="54"/>
        <end position="205"/>
    </location>
</feature>
<evidence type="ECO:0000259" key="4">
    <source>
        <dbReference type="Pfam" id="PF25917"/>
    </source>
</evidence>
<keyword evidence="6" id="KW-1185">Reference proteome</keyword>
<evidence type="ECO:0000256" key="2">
    <source>
        <dbReference type="SAM" id="Coils"/>
    </source>
</evidence>
<protein>
    <submittedName>
        <fullName evidence="5">Efflux RND transporter periplasmic adaptor subunit</fullName>
    </submittedName>
</protein>
<dbReference type="InterPro" id="IPR058625">
    <property type="entry name" value="MdtA-like_BSH"/>
</dbReference>
<dbReference type="NCBIfam" id="TIGR01730">
    <property type="entry name" value="RND_mfp"/>
    <property type="match status" value="1"/>
</dbReference>
<organism evidence="5 6">
    <name type="scientific">Limimaricola litoreus</name>
    <dbReference type="NCBI Taxonomy" id="2955316"/>
    <lineage>
        <taxon>Bacteria</taxon>
        <taxon>Pseudomonadati</taxon>
        <taxon>Pseudomonadota</taxon>
        <taxon>Alphaproteobacteria</taxon>
        <taxon>Rhodobacterales</taxon>
        <taxon>Paracoccaceae</taxon>
        <taxon>Limimaricola</taxon>
    </lineage>
</organism>
<dbReference type="Gene3D" id="1.10.287.470">
    <property type="entry name" value="Helix hairpin bin"/>
    <property type="match status" value="1"/>
</dbReference>
<proteinExistence type="inferred from homology"/>
<gene>
    <name evidence="5" type="ORF">NHG85_14200</name>
</gene>
<feature type="chain" id="PRO_5040724548" evidence="3">
    <location>
        <begin position="22"/>
        <end position="349"/>
    </location>
</feature>
<dbReference type="Gene3D" id="2.40.420.20">
    <property type="match status" value="1"/>
</dbReference>
<keyword evidence="3" id="KW-0732">Signal</keyword>
<evidence type="ECO:0000256" key="1">
    <source>
        <dbReference type="ARBA" id="ARBA00009477"/>
    </source>
</evidence>
<evidence type="ECO:0000256" key="3">
    <source>
        <dbReference type="SAM" id="SignalP"/>
    </source>
</evidence>
<dbReference type="PANTHER" id="PTHR30469:SF20">
    <property type="entry name" value="EFFLUX RND TRANSPORTER PERIPLASMIC ADAPTOR SUBUNIT"/>
    <property type="match status" value="1"/>
</dbReference>
<comment type="similarity">
    <text evidence="1">Belongs to the membrane fusion protein (MFP) (TC 8.A.1) family.</text>
</comment>
<evidence type="ECO:0000313" key="5">
    <source>
        <dbReference type="EMBL" id="MCP1169663.1"/>
    </source>
</evidence>
<accession>A0A9X2JPJ5</accession>
<dbReference type="Gene3D" id="2.40.50.100">
    <property type="match status" value="1"/>
</dbReference>
<dbReference type="SUPFAM" id="SSF111369">
    <property type="entry name" value="HlyD-like secretion proteins"/>
    <property type="match status" value="1"/>
</dbReference>
<feature type="signal peptide" evidence="3">
    <location>
        <begin position="1"/>
        <end position="21"/>
    </location>
</feature>
<dbReference type="PANTHER" id="PTHR30469">
    <property type="entry name" value="MULTIDRUG RESISTANCE PROTEIN MDTA"/>
    <property type="match status" value="1"/>
</dbReference>
<evidence type="ECO:0000313" key="6">
    <source>
        <dbReference type="Proteomes" id="UP001139477"/>
    </source>
</evidence>
<dbReference type="InterPro" id="IPR006143">
    <property type="entry name" value="RND_pump_MFP"/>
</dbReference>
<feature type="coiled-coil region" evidence="2">
    <location>
        <begin position="94"/>
        <end position="144"/>
    </location>
</feature>
<name>A0A9X2JPJ5_9RHOB</name>
<dbReference type="Gene3D" id="2.40.30.170">
    <property type="match status" value="1"/>
</dbReference>
<comment type="caution">
    <text evidence="5">The sequence shown here is derived from an EMBL/GenBank/DDBJ whole genome shotgun (WGS) entry which is preliminary data.</text>
</comment>
<dbReference type="Proteomes" id="UP001139477">
    <property type="component" value="Unassembled WGS sequence"/>
</dbReference>
<dbReference type="GO" id="GO:1990281">
    <property type="term" value="C:efflux pump complex"/>
    <property type="evidence" value="ECO:0007669"/>
    <property type="project" value="TreeGrafter"/>
</dbReference>
<sequence>MAVLTRFIALLLILLPLSLTAQEAPPRPVKLMVLGTADTALTREFYGQVAARQTVDIAFQVGGQLVEFPVIEGQTLPEGDLVARLDPEPFELALEQAKLRQAQARRDLDRLTQLSRSTVSEAAQEDARTNAELAEVALRDAERALSKATLHAPFEALVAERLVANFTTLAVGTPIVRLHDMSELRVEVEVPEILFQRAGRETDVEITARLPGRAETYPLEIREYTSDATAVGQSFGLTLAFDPETAPDVLPGSSVTVTARLAEAATGLPVPTAALVPAPDGSVSVMRFAPDEGTDDLGHVTRTPVEVEVADDGGFVITGGLAPGAEIVAAGAATLDDGAAVRRFTGFPQ</sequence>
<reference evidence="5" key="1">
    <citation type="submission" date="2022-06" db="EMBL/GenBank/DDBJ databases">
        <title>Limimaricola sediminis sp. nov., isolated from an intertidal sediment.</title>
        <authorList>
            <person name="Shao X."/>
        </authorList>
    </citation>
    <scope>NUCLEOTIDE SEQUENCE</scope>
    <source>
        <strain evidence="5">ASW11-118</strain>
    </source>
</reference>